<sequence length="782" mass="86855">MIKNYFKIAFRNLWKNKGYSALNIFGLAIGITCASFIFLWVEDEMSYDSIFENKELVYYVPTNQNYQGEWSTFYSTPGPLAADLKAEIPEIDKAARSFSWDLFFRVGDNAINRNGRYADADLFDIFNLKFLEGQAASAFPDDRSIVLTRETADLLFGKNQKALGKLVQVNNNESWAVTGVVQNLPKNMSFDFTWLAPYEVFAKDQEWTQEYGNNFADTFVKLAPGANFKAVDAKVRKMIPEKMDDPGTEAILHPAANWHLKSKFEGGKAVGGRITYVRMFTAIALIILCIACINFMNLSTASSEKRANEVGVRKALGSGKQDLIRQFLTESVVTAFLGGLLSLILLALFMSPFNNLIDKQLSLGLDSLSHWLIFMTILVLCGILAGLYPSFYLSSFNPVQVLKGRSSKGQAPFVRKGLVVLQFTVSILFIVSTIVVYQQVKHIKSRDMGFDKENLIRLHENGDIIKNFDALRRDMLARGSVKNLGMTNSDLLSGGNNGSGLTWDGGTDTEDVLISFRRITPQFLETAGLQLAEGRGFSESVKKDSANVLISESFAQLMGEGSPLGKKIRRGITYTVIGVVKDFVYGNMYGTGDPVLYFHDPESANFLYVKTKAGIPTAQVLSDIESSLKTYNPGYPFEYEFVDAAFDRRFKNEQLMGSLSQIFAALSILISCLGLFGLSAYTAQQRRKEIGVRKVLGSSVAGIVRLLSKDFIVLVLVAIVIAVPLAWYIMYNWLQGFAYRISINVWVFVFAGIAAISIALLTVSFQAIKAAIANPVKSLRTE</sequence>
<protein>
    <submittedName>
        <fullName evidence="9">ABC transporter permease</fullName>
    </submittedName>
</protein>
<feature type="domain" description="MacB-like periplasmic core" evidence="8">
    <location>
        <begin position="20"/>
        <end position="237"/>
    </location>
</feature>
<feature type="transmembrane region" description="Helical" evidence="6">
    <location>
        <begin position="417"/>
        <end position="437"/>
    </location>
</feature>
<comment type="subcellular location">
    <subcellularLocation>
        <location evidence="1">Cell membrane</location>
        <topology evidence="1">Multi-pass membrane protein</topology>
    </subcellularLocation>
</comment>
<feature type="transmembrane region" description="Helical" evidence="6">
    <location>
        <begin position="371"/>
        <end position="396"/>
    </location>
</feature>
<dbReference type="EMBL" id="JAKHSK010000002">
    <property type="protein sequence ID" value="MCL6216988.1"/>
    <property type="molecule type" value="Genomic_DNA"/>
</dbReference>
<feature type="transmembrane region" description="Helical" evidence="6">
    <location>
        <begin position="711"/>
        <end position="731"/>
    </location>
</feature>
<feature type="transmembrane region" description="Helical" evidence="6">
    <location>
        <begin position="21"/>
        <end position="41"/>
    </location>
</feature>
<evidence type="ECO:0000313" key="9">
    <source>
        <dbReference type="EMBL" id="MCL6216988.1"/>
    </source>
</evidence>
<evidence type="ECO:0000259" key="7">
    <source>
        <dbReference type="Pfam" id="PF02687"/>
    </source>
</evidence>
<dbReference type="Proteomes" id="UP001139521">
    <property type="component" value="Unassembled WGS sequence"/>
</dbReference>
<dbReference type="PANTHER" id="PTHR30572:SF18">
    <property type="entry name" value="ABC-TYPE MACROLIDE FAMILY EXPORT SYSTEM PERMEASE COMPONENT 2"/>
    <property type="match status" value="1"/>
</dbReference>
<keyword evidence="4 6" id="KW-1133">Transmembrane helix</keyword>
<dbReference type="Pfam" id="PF12704">
    <property type="entry name" value="MacB_PCD"/>
    <property type="match status" value="2"/>
</dbReference>
<dbReference type="PANTHER" id="PTHR30572">
    <property type="entry name" value="MEMBRANE COMPONENT OF TRANSPORTER-RELATED"/>
    <property type="match status" value="1"/>
</dbReference>
<gene>
    <name evidence="9" type="ORF">L1967_01670</name>
</gene>
<feature type="transmembrane region" description="Helical" evidence="6">
    <location>
        <begin position="327"/>
        <end position="351"/>
    </location>
</feature>
<evidence type="ECO:0000259" key="8">
    <source>
        <dbReference type="Pfam" id="PF12704"/>
    </source>
</evidence>
<keyword evidence="3 6" id="KW-0812">Transmembrane</keyword>
<dbReference type="GO" id="GO:0005886">
    <property type="term" value="C:plasma membrane"/>
    <property type="evidence" value="ECO:0007669"/>
    <property type="project" value="UniProtKB-SubCell"/>
</dbReference>
<evidence type="ECO:0000313" key="10">
    <source>
        <dbReference type="Proteomes" id="UP001139521"/>
    </source>
</evidence>
<keyword evidence="10" id="KW-1185">Reference proteome</keyword>
<feature type="transmembrane region" description="Helical" evidence="6">
    <location>
        <begin position="276"/>
        <end position="296"/>
    </location>
</feature>
<organism evidence="9 10">
    <name type="scientific">Zunongwangia pacifica</name>
    <dbReference type="NCBI Taxonomy" id="2911062"/>
    <lineage>
        <taxon>Bacteria</taxon>
        <taxon>Pseudomonadati</taxon>
        <taxon>Bacteroidota</taxon>
        <taxon>Flavobacteriia</taxon>
        <taxon>Flavobacteriales</taxon>
        <taxon>Flavobacteriaceae</taxon>
        <taxon>Zunongwangia</taxon>
    </lineage>
</organism>
<dbReference type="GO" id="GO:0022857">
    <property type="term" value="F:transmembrane transporter activity"/>
    <property type="evidence" value="ECO:0007669"/>
    <property type="project" value="TreeGrafter"/>
</dbReference>
<feature type="domain" description="MacB-like periplasmic core" evidence="8">
    <location>
        <begin position="505"/>
        <end position="625"/>
    </location>
</feature>
<dbReference type="RefSeq" id="WP_249599978.1">
    <property type="nucleotide sequence ID" value="NZ_JAKHSK010000002.1"/>
</dbReference>
<evidence type="ECO:0000256" key="3">
    <source>
        <dbReference type="ARBA" id="ARBA00022692"/>
    </source>
</evidence>
<keyword evidence="2" id="KW-1003">Cell membrane</keyword>
<feature type="transmembrane region" description="Helical" evidence="6">
    <location>
        <begin position="743"/>
        <end position="768"/>
    </location>
</feature>
<comment type="caution">
    <text evidence="9">The sequence shown here is derived from an EMBL/GenBank/DDBJ whole genome shotgun (WGS) entry which is preliminary data.</text>
</comment>
<feature type="domain" description="ABC3 transporter permease C-terminal" evidence="7">
    <location>
        <begin position="662"/>
        <end position="775"/>
    </location>
</feature>
<reference evidence="9" key="1">
    <citation type="submission" date="2022-01" db="EMBL/GenBank/DDBJ databases">
        <title>Genome sequencing of Zunongwangia sp. M21534 genome.</title>
        <authorList>
            <person name="Chen Y."/>
            <person name="Dong C."/>
            <person name="Shao Z."/>
        </authorList>
    </citation>
    <scope>NUCLEOTIDE SEQUENCE</scope>
    <source>
        <strain evidence="9">MCCC M21534</strain>
    </source>
</reference>
<feature type="transmembrane region" description="Helical" evidence="6">
    <location>
        <begin position="662"/>
        <end position="683"/>
    </location>
</feature>
<dbReference type="InterPro" id="IPR003838">
    <property type="entry name" value="ABC3_permease_C"/>
</dbReference>
<dbReference type="InterPro" id="IPR050250">
    <property type="entry name" value="Macrolide_Exporter_MacB"/>
</dbReference>
<dbReference type="Pfam" id="PF02687">
    <property type="entry name" value="FtsX"/>
    <property type="match status" value="2"/>
</dbReference>
<evidence type="ECO:0000256" key="6">
    <source>
        <dbReference type="SAM" id="Phobius"/>
    </source>
</evidence>
<evidence type="ECO:0000256" key="4">
    <source>
        <dbReference type="ARBA" id="ARBA00022989"/>
    </source>
</evidence>
<feature type="domain" description="ABC3 transporter permease C-terminal" evidence="7">
    <location>
        <begin position="282"/>
        <end position="398"/>
    </location>
</feature>
<proteinExistence type="predicted"/>
<accession>A0A9X1ZRC6</accession>
<evidence type="ECO:0000256" key="5">
    <source>
        <dbReference type="ARBA" id="ARBA00023136"/>
    </source>
</evidence>
<dbReference type="AlphaFoldDB" id="A0A9X1ZRC6"/>
<dbReference type="InterPro" id="IPR025857">
    <property type="entry name" value="MacB_PCD"/>
</dbReference>
<keyword evidence="5 6" id="KW-0472">Membrane</keyword>
<evidence type="ECO:0000256" key="2">
    <source>
        <dbReference type="ARBA" id="ARBA00022475"/>
    </source>
</evidence>
<name>A0A9X1ZRC6_9FLAO</name>
<evidence type="ECO:0000256" key="1">
    <source>
        <dbReference type="ARBA" id="ARBA00004651"/>
    </source>
</evidence>